<feature type="compositionally biased region" description="Basic residues" evidence="1">
    <location>
        <begin position="1"/>
        <end position="14"/>
    </location>
</feature>
<evidence type="ECO:0000256" key="1">
    <source>
        <dbReference type="SAM" id="MobiDB-lite"/>
    </source>
</evidence>
<feature type="region of interest" description="Disordered" evidence="1">
    <location>
        <begin position="104"/>
        <end position="141"/>
    </location>
</feature>
<name>A0A1Y5IDQ1_OSTTA</name>
<organism evidence="2">
    <name type="scientific">Ostreococcus tauri</name>
    <name type="common">Marine green alga</name>
    <dbReference type="NCBI Taxonomy" id="70448"/>
    <lineage>
        <taxon>Eukaryota</taxon>
        <taxon>Viridiplantae</taxon>
        <taxon>Chlorophyta</taxon>
        <taxon>Mamiellophyceae</taxon>
        <taxon>Mamiellales</taxon>
        <taxon>Bathycoccaceae</taxon>
        <taxon>Ostreococcus</taxon>
    </lineage>
</organism>
<dbReference type="Proteomes" id="UP000195557">
    <property type="component" value="Unassembled WGS sequence"/>
</dbReference>
<feature type="region of interest" description="Disordered" evidence="1">
    <location>
        <begin position="1"/>
        <end position="31"/>
    </location>
</feature>
<accession>A0A1Y5IDQ1</accession>
<reference evidence="2" key="1">
    <citation type="submission" date="2017-04" db="EMBL/GenBank/DDBJ databases">
        <title>Population genomics of picophytoplankton unveils novel chromosome hypervariability.</title>
        <authorList>
            <consortium name="DOE Joint Genome Institute"/>
            <person name="Blanc-Mathieu R."/>
            <person name="Krasovec M."/>
            <person name="Hebrard M."/>
            <person name="Yau S."/>
            <person name="Desgranges E."/>
            <person name="Martin J."/>
            <person name="Schackwitz W."/>
            <person name="Kuo A."/>
            <person name="Salin G."/>
            <person name="Donnadieu C."/>
            <person name="Desdevises Y."/>
            <person name="Sanchez-Ferandin S."/>
            <person name="Moreau H."/>
            <person name="Rivals E."/>
            <person name="Grigoriev I.V."/>
            <person name="Grimsley N."/>
            <person name="Eyre-Walker A."/>
            <person name="Piganeau G."/>
        </authorList>
    </citation>
    <scope>NUCLEOTIDE SEQUENCE [LARGE SCALE GENOMIC DNA]</scope>
    <source>
        <strain evidence="2">RCC 1115</strain>
    </source>
</reference>
<gene>
    <name evidence="2" type="ORF">BE221DRAFT_110743</name>
</gene>
<dbReference type="AlphaFoldDB" id="A0A1Y5IDQ1"/>
<dbReference type="EMBL" id="KZ155777">
    <property type="protein sequence ID" value="OUS47666.1"/>
    <property type="molecule type" value="Genomic_DNA"/>
</dbReference>
<evidence type="ECO:0000313" key="2">
    <source>
        <dbReference type="EMBL" id="OUS47666.1"/>
    </source>
</evidence>
<protein>
    <submittedName>
        <fullName evidence="2">Uncharacterized protein</fullName>
    </submittedName>
</protein>
<proteinExistence type="predicted"/>
<feature type="compositionally biased region" description="Basic residues" evidence="1">
    <location>
        <begin position="121"/>
        <end position="132"/>
    </location>
</feature>
<feature type="compositionally biased region" description="Basic and acidic residues" evidence="1">
    <location>
        <begin position="104"/>
        <end position="120"/>
    </location>
</feature>
<sequence>MSHPRRGILRRVHPHAADGGGLCRNSNRERSGESVTFGLAGRSVNCVRSSGGRRYPPASDASSASFECARVARAALTDAPPTKRRTRATKEFCDVPVRWRRPGADDMATRAHARCMSERSRVRRRDARKSRSALRELSRYK</sequence>